<reference evidence="2 3" key="1">
    <citation type="submission" date="2022-10" db="EMBL/GenBank/DDBJ databases">
        <title>Alteromonas sp. chi3 Genome sequencing.</title>
        <authorList>
            <person name="Park S."/>
        </authorList>
    </citation>
    <scope>NUCLEOTIDE SEQUENCE [LARGE SCALE GENOMIC DNA]</scope>
    <source>
        <strain evidence="3">chi3</strain>
    </source>
</reference>
<accession>A0ABT5KYM8</accession>
<dbReference type="EMBL" id="JAQQXP010000001">
    <property type="protein sequence ID" value="MDC8829311.1"/>
    <property type="molecule type" value="Genomic_DNA"/>
</dbReference>
<gene>
    <name evidence="2" type="ORF">OIK42_00925</name>
</gene>
<dbReference type="CDD" id="cd06223">
    <property type="entry name" value="PRTases_typeI"/>
    <property type="match status" value="1"/>
</dbReference>
<keyword evidence="3" id="KW-1185">Reference proteome</keyword>
<dbReference type="PANTHER" id="PTHR47505">
    <property type="entry name" value="DNA UTILIZATION PROTEIN YHGH"/>
    <property type="match status" value="1"/>
</dbReference>
<proteinExistence type="inferred from homology"/>
<dbReference type="SUPFAM" id="SSF53271">
    <property type="entry name" value="PRTase-like"/>
    <property type="match status" value="1"/>
</dbReference>
<name>A0ABT5KYM8_9ALTE</name>
<evidence type="ECO:0008006" key="4">
    <source>
        <dbReference type="Google" id="ProtNLM"/>
    </source>
</evidence>
<comment type="caution">
    <text evidence="2">The sequence shown here is derived from an EMBL/GenBank/DDBJ whole genome shotgun (WGS) entry which is preliminary data.</text>
</comment>
<dbReference type="InterPro" id="IPR051910">
    <property type="entry name" value="ComF/GntX_DNA_util-trans"/>
</dbReference>
<dbReference type="PANTHER" id="PTHR47505:SF1">
    <property type="entry name" value="DNA UTILIZATION PROTEIN YHGH"/>
    <property type="match status" value="1"/>
</dbReference>
<protein>
    <recommendedName>
        <fullName evidence="4">ComF family protein</fullName>
    </recommendedName>
</protein>
<dbReference type="Proteomes" id="UP001218788">
    <property type="component" value="Unassembled WGS sequence"/>
</dbReference>
<evidence type="ECO:0000313" key="2">
    <source>
        <dbReference type="EMBL" id="MDC8829311.1"/>
    </source>
</evidence>
<dbReference type="Gene3D" id="3.40.50.2020">
    <property type="match status" value="1"/>
</dbReference>
<dbReference type="InterPro" id="IPR000836">
    <property type="entry name" value="PRTase_dom"/>
</dbReference>
<dbReference type="InterPro" id="IPR029057">
    <property type="entry name" value="PRTase-like"/>
</dbReference>
<comment type="similarity">
    <text evidence="1">Belongs to the ComF/GntX family.</text>
</comment>
<dbReference type="RefSeq" id="WP_273637678.1">
    <property type="nucleotide sequence ID" value="NZ_JAQQXP010000001.1"/>
</dbReference>
<sequence length="258" mass="29483">MSKIKTEITKYLSGLRFAAKLLPERLCYLCQQSTDTLVCQHCEQDCLFFNLPMCDYNLLNWTVIRNALVTAKHTRVCAAGYYQWPLDYLVREFKYGQPQLADTLADWFCRYGLNARRPMPQCLLPVPTSVWRYTRRQYHQTALLSACLSKRLGIETQTHWARRSASVKYGFMHQQGQGRKARLTNLNKAYTLTAEPLPAHVAIIDDVMTTGATVATLSNMLHKRNPAMQIEVWTMAVTPLNADGTLLLPGRQLAPRAR</sequence>
<organism evidence="2 3">
    <name type="scientific">Alteromonas gilva</name>
    <dbReference type="NCBI Taxonomy" id="2987522"/>
    <lineage>
        <taxon>Bacteria</taxon>
        <taxon>Pseudomonadati</taxon>
        <taxon>Pseudomonadota</taxon>
        <taxon>Gammaproteobacteria</taxon>
        <taxon>Alteromonadales</taxon>
        <taxon>Alteromonadaceae</taxon>
        <taxon>Alteromonas/Salinimonas group</taxon>
        <taxon>Alteromonas</taxon>
    </lineage>
</organism>
<evidence type="ECO:0000313" key="3">
    <source>
        <dbReference type="Proteomes" id="UP001218788"/>
    </source>
</evidence>
<evidence type="ECO:0000256" key="1">
    <source>
        <dbReference type="ARBA" id="ARBA00008007"/>
    </source>
</evidence>